<dbReference type="Proteomes" id="UP000256970">
    <property type="component" value="Unassembled WGS sequence"/>
</dbReference>
<dbReference type="EMBL" id="FNXT01001337">
    <property type="protein sequence ID" value="SZX78754.1"/>
    <property type="molecule type" value="Genomic_DNA"/>
</dbReference>
<feature type="region of interest" description="Disordered" evidence="1">
    <location>
        <begin position="329"/>
        <end position="348"/>
    </location>
</feature>
<dbReference type="AlphaFoldDB" id="A0A383WNK2"/>
<proteinExistence type="predicted"/>
<name>A0A383WNK2_TETOB</name>
<evidence type="ECO:0000313" key="2">
    <source>
        <dbReference type="EMBL" id="SZX78754.1"/>
    </source>
</evidence>
<evidence type="ECO:0000313" key="3">
    <source>
        <dbReference type="Proteomes" id="UP000256970"/>
    </source>
</evidence>
<organism evidence="2 3">
    <name type="scientific">Tetradesmus obliquus</name>
    <name type="common">Green alga</name>
    <name type="synonym">Acutodesmus obliquus</name>
    <dbReference type="NCBI Taxonomy" id="3088"/>
    <lineage>
        <taxon>Eukaryota</taxon>
        <taxon>Viridiplantae</taxon>
        <taxon>Chlorophyta</taxon>
        <taxon>core chlorophytes</taxon>
        <taxon>Chlorophyceae</taxon>
        <taxon>CS clade</taxon>
        <taxon>Sphaeropleales</taxon>
        <taxon>Scenedesmaceae</taxon>
        <taxon>Tetradesmus</taxon>
    </lineage>
</organism>
<feature type="compositionally biased region" description="Polar residues" evidence="1">
    <location>
        <begin position="338"/>
        <end position="348"/>
    </location>
</feature>
<keyword evidence="3" id="KW-1185">Reference proteome</keyword>
<evidence type="ECO:0000256" key="1">
    <source>
        <dbReference type="SAM" id="MobiDB-lite"/>
    </source>
</evidence>
<protein>
    <submittedName>
        <fullName evidence="2">Uncharacterized protein</fullName>
    </submittedName>
</protein>
<sequence>MFYLALLSNRAITTTFKDPLPGFEAACDMPYINWTQPFAYPDGALDLADLYYKGMSENNPERYFPNEGLINSTMYNMTYVVNQAMEHGTKFGFFHDQNLTNYPPSNSEVPYVIAASNRGQTYKLSLNPYHRQQLWSFGLTPETAYMCGFFYLCSPNTAVQELYKPYWEALSRPGLLKIGIMVRVGDSVFQGNAQSDNATAIQLVDGPGDVYFRCAAALEKAYRVPGQEVVWYLMSDSLGFRQAAKNKFGAKVMTDLSTKIVHPDCKTHNPRACQSNAMGRSMQDSIGQLFTYSLADYHIHTSLSGFGRLGAWASGKYNNLFEIENDKQECDPRKPTPHHQSADTWSFV</sequence>
<dbReference type="Gene3D" id="3.40.50.11350">
    <property type="match status" value="1"/>
</dbReference>
<gene>
    <name evidence="2" type="ORF">BQ4739_LOCUS19062</name>
</gene>
<accession>A0A383WNK2</accession>
<reference evidence="2 3" key="1">
    <citation type="submission" date="2016-10" db="EMBL/GenBank/DDBJ databases">
        <authorList>
            <person name="Cai Z."/>
        </authorList>
    </citation>
    <scope>NUCLEOTIDE SEQUENCE [LARGE SCALE GENOMIC DNA]</scope>
</reference>